<dbReference type="SUPFAM" id="SSF55961">
    <property type="entry name" value="Bet v1-like"/>
    <property type="match status" value="1"/>
</dbReference>
<sequence>MDIKPIVKSIDIQASPEKVWNVLINDQLIREWYAFFSPGSHAITDWQTGSPVQFLDDTQCGMIGKVAASKPNELLDVELTGFIMHGKEDYESEGAKAIKGHRETYRLSKNNDSTTLNINTGMGEDYFETMNTAWDNALQKIKELAEA</sequence>
<dbReference type="AlphaFoldDB" id="A0AAJ6BIK8"/>
<proteinExistence type="inferred from homology"/>
<name>A0AAJ6BIK8_9BACT</name>
<evidence type="ECO:0000313" key="4">
    <source>
        <dbReference type="Proteomes" id="UP001220610"/>
    </source>
</evidence>
<evidence type="ECO:0000313" key="3">
    <source>
        <dbReference type="EMBL" id="WEK36979.1"/>
    </source>
</evidence>
<dbReference type="Gene3D" id="3.30.530.20">
    <property type="match status" value="1"/>
</dbReference>
<dbReference type="Proteomes" id="UP001220610">
    <property type="component" value="Chromosome"/>
</dbReference>
<dbReference type="InterPro" id="IPR023393">
    <property type="entry name" value="START-like_dom_sf"/>
</dbReference>
<gene>
    <name evidence="3" type="ORF">P0Y53_05640</name>
</gene>
<reference evidence="3" key="1">
    <citation type="submission" date="2023-03" db="EMBL/GenBank/DDBJ databases">
        <title>Andean soil-derived lignocellulolytic bacterial consortium as a source of novel taxa and putative plastic-active enzymes.</title>
        <authorList>
            <person name="Diaz-Garcia L."/>
            <person name="Chuvochina M."/>
            <person name="Feuerriegel G."/>
            <person name="Bunk B."/>
            <person name="Sproer C."/>
            <person name="Streit W.R."/>
            <person name="Rodriguez L.M."/>
            <person name="Overmann J."/>
            <person name="Jimenez D.J."/>
        </authorList>
    </citation>
    <scope>NUCLEOTIDE SEQUENCE</scope>
    <source>
        <strain evidence="3">MAG 7</strain>
    </source>
</reference>
<feature type="domain" description="Activator of Hsp90 ATPase homologue 1/2-like C-terminal" evidence="2">
    <location>
        <begin position="14"/>
        <end position="145"/>
    </location>
</feature>
<evidence type="ECO:0000256" key="1">
    <source>
        <dbReference type="ARBA" id="ARBA00006817"/>
    </source>
</evidence>
<dbReference type="InterPro" id="IPR013538">
    <property type="entry name" value="ASHA1/2-like_C"/>
</dbReference>
<dbReference type="CDD" id="cd07814">
    <property type="entry name" value="SRPBCC_CalC_Aha1-like"/>
    <property type="match status" value="1"/>
</dbReference>
<comment type="similarity">
    <text evidence="1">Belongs to the AHA1 family.</text>
</comment>
<protein>
    <submittedName>
        <fullName evidence="3">SRPBCC domain-containing protein</fullName>
    </submittedName>
</protein>
<organism evidence="3 4">
    <name type="scientific">Candidatus Pseudobacter hemicellulosilyticus</name>
    <dbReference type="NCBI Taxonomy" id="3121375"/>
    <lineage>
        <taxon>Bacteria</taxon>
        <taxon>Pseudomonadati</taxon>
        <taxon>Bacteroidota</taxon>
        <taxon>Chitinophagia</taxon>
        <taxon>Chitinophagales</taxon>
        <taxon>Chitinophagaceae</taxon>
        <taxon>Pseudobacter</taxon>
    </lineage>
</organism>
<dbReference type="Pfam" id="PF08327">
    <property type="entry name" value="AHSA1"/>
    <property type="match status" value="1"/>
</dbReference>
<accession>A0AAJ6BIK8</accession>
<evidence type="ECO:0000259" key="2">
    <source>
        <dbReference type="Pfam" id="PF08327"/>
    </source>
</evidence>
<dbReference type="EMBL" id="CP119311">
    <property type="protein sequence ID" value="WEK36979.1"/>
    <property type="molecule type" value="Genomic_DNA"/>
</dbReference>